<dbReference type="AlphaFoldDB" id="A0A0E9QGF2"/>
<organism evidence="1">
    <name type="scientific">Anguilla anguilla</name>
    <name type="common">European freshwater eel</name>
    <name type="synonym">Muraena anguilla</name>
    <dbReference type="NCBI Taxonomy" id="7936"/>
    <lineage>
        <taxon>Eukaryota</taxon>
        <taxon>Metazoa</taxon>
        <taxon>Chordata</taxon>
        <taxon>Craniata</taxon>
        <taxon>Vertebrata</taxon>
        <taxon>Euteleostomi</taxon>
        <taxon>Actinopterygii</taxon>
        <taxon>Neopterygii</taxon>
        <taxon>Teleostei</taxon>
        <taxon>Anguilliformes</taxon>
        <taxon>Anguillidae</taxon>
        <taxon>Anguilla</taxon>
    </lineage>
</organism>
<reference evidence="1" key="2">
    <citation type="journal article" date="2015" name="Fish Shellfish Immunol.">
        <title>Early steps in the European eel (Anguilla anguilla)-Vibrio vulnificus interaction in the gills: Role of the RtxA13 toxin.</title>
        <authorList>
            <person name="Callol A."/>
            <person name="Pajuelo D."/>
            <person name="Ebbesson L."/>
            <person name="Teles M."/>
            <person name="MacKenzie S."/>
            <person name="Amaro C."/>
        </authorList>
    </citation>
    <scope>NUCLEOTIDE SEQUENCE</scope>
</reference>
<reference evidence="1" key="1">
    <citation type="submission" date="2014-11" db="EMBL/GenBank/DDBJ databases">
        <authorList>
            <person name="Amaro Gonzalez C."/>
        </authorList>
    </citation>
    <scope>NUCLEOTIDE SEQUENCE</scope>
</reference>
<evidence type="ECO:0000313" key="1">
    <source>
        <dbReference type="EMBL" id="JAH15400.1"/>
    </source>
</evidence>
<accession>A0A0E9QGF2</accession>
<name>A0A0E9QGF2_ANGAN</name>
<dbReference type="EMBL" id="GBXM01093177">
    <property type="protein sequence ID" value="JAH15400.1"/>
    <property type="molecule type" value="Transcribed_RNA"/>
</dbReference>
<protein>
    <submittedName>
        <fullName evidence="1">Uncharacterized protein</fullName>
    </submittedName>
</protein>
<proteinExistence type="predicted"/>
<sequence>MPILNVSYTKDIKIFPKNVNRDSCYSKHMIMRDRLIDGVKSLRSSGAKYFVIWAGYSSCSSNSQVGHCYFTLKPELIQ</sequence>